<evidence type="ECO:0008006" key="5">
    <source>
        <dbReference type="Google" id="ProtNLM"/>
    </source>
</evidence>
<evidence type="ECO:0000313" key="4">
    <source>
        <dbReference type="Proteomes" id="UP001596237"/>
    </source>
</evidence>
<comment type="caution">
    <text evidence="3">The sequence shown here is derived from an EMBL/GenBank/DDBJ whole genome shotgun (WGS) entry which is preliminary data.</text>
</comment>
<sequence>MTKEAPPKSLKDQNRVALWTTIAVNLVALYGFSQYEAVSTSGIKGMLAGATSFVPMALALIATTLANGFLSAETKARLVFLRWRHALPGHRAFSKFGVTDPRIDVEALRKLLGRDWPATPEAENRVWYRFFKETESVPVILWAHREFLFTRDYAGFAALFMVTFGAAAAFTVRPPSVFALYLACLALQFLVARHVAATYGNRLVCTVLARRGAAPVKKPPTQGRRGAKTSSSKANA</sequence>
<gene>
    <name evidence="3" type="ORF">ACFQDP_05035</name>
</gene>
<feature type="transmembrane region" description="Helical" evidence="2">
    <location>
        <begin position="53"/>
        <end position="72"/>
    </location>
</feature>
<dbReference type="RefSeq" id="WP_192283852.1">
    <property type="nucleotide sequence ID" value="NZ_JBHSTT010000016.1"/>
</dbReference>
<protein>
    <recommendedName>
        <fullName evidence="5">Glycosyl-4,4'-diaponeurosporenoate acyltransferase</fullName>
    </recommendedName>
</protein>
<feature type="transmembrane region" description="Helical" evidence="2">
    <location>
        <begin position="153"/>
        <end position="172"/>
    </location>
</feature>
<keyword evidence="2" id="KW-1133">Transmembrane helix</keyword>
<name>A0ABW1WJH1_9HYPH</name>
<feature type="transmembrane region" description="Helical" evidence="2">
    <location>
        <begin position="16"/>
        <end position="33"/>
    </location>
</feature>
<evidence type="ECO:0000256" key="2">
    <source>
        <dbReference type="SAM" id="Phobius"/>
    </source>
</evidence>
<dbReference type="EMBL" id="JBHSTT010000016">
    <property type="protein sequence ID" value="MFC6388717.1"/>
    <property type="molecule type" value="Genomic_DNA"/>
</dbReference>
<reference evidence="4" key="1">
    <citation type="journal article" date="2019" name="Int. J. Syst. Evol. Microbiol.">
        <title>The Global Catalogue of Microorganisms (GCM) 10K type strain sequencing project: providing services to taxonomists for standard genome sequencing and annotation.</title>
        <authorList>
            <consortium name="The Broad Institute Genomics Platform"/>
            <consortium name="The Broad Institute Genome Sequencing Center for Infectious Disease"/>
            <person name="Wu L."/>
            <person name="Ma J."/>
        </authorList>
    </citation>
    <scope>NUCLEOTIDE SEQUENCE [LARGE SCALE GENOMIC DNA]</scope>
    <source>
        <strain evidence="4">CCUG 36916</strain>
    </source>
</reference>
<keyword evidence="2" id="KW-0812">Transmembrane</keyword>
<evidence type="ECO:0000313" key="3">
    <source>
        <dbReference type="EMBL" id="MFC6388717.1"/>
    </source>
</evidence>
<proteinExistence type="predicted"/>
<feature type="transmembrane region" description="Helical" evidence="2">
    <location>
        <begin position="178"/>
        <end position="196"/>
    </location>
</feature>
<feature type="region of interest" description="Disordered" evidence="1">
    <location>
        <begin position="215"/>
        <end position="236"/>
    </location>
</feature>
<dbReference type="Proteomes" id="UP001596237">
    <property type="component" value="Unassembled WGS sequence"/>
</dbReference>
<keyword evidence="4" id="KW-1185">Reference proteome</keyword>
<accession>A0ABW1WJH1</accession>
<keyword evidence="2" id="KW-0472">Membrane</keyword>
<organism evidence="3 4">
    <name type="scientific">Methylorubrum zatmanii</name>
    <dbReference type="NCBI Taxonomy" id="29429"/>
    <lineage>
        <taxon>Bacteria</taxon>
        <taxon>Pseudomonadati</taxon>
        <taxon>Pseudomonadota</taxon>
        <taxon>Alphaproteobacteria</taxon>
        <taxon>Hyphomicrobiales</taxon>
        <taxon>Methylobacteriaceae</taxon>
        <taxon>Methylorubrum</taxon>
    </lineage>
</organism>
<evidence type="ECO:0000256" key="1">
    <source>
        <dbReference type="SAM" id="MobiDB-lite"/>
    </source>
</evidence>